<gene>
    <name evidence="2" type="ORF">Pla22_35070</name>
</gene>
<name>A0A5C5WIW2_9BACT</name>
<protein>
    <recommendedName>
        <fullName evidence="4">DUF2007 domain-containing protein</fullName>
    </recommendedName>
</protein>
<proteinExistence type="predicted"/>
<dbReference type="Proteomes" id="UP000316598">
    <property type="component" value="Unassembled WGS sequence"/>
</dbReference>
<accession>A0A5C5WIW2</accession>
<reference evidence="2 3" key="1">
    <citation type="submission" date="2019-02" db="EMBL/GenBank/DDBJ databases">
        <title>Deep-cultivation of Planctomycetes and their phenomic and genomic characterization uncovers novel biology.</title>
        <authorList>
            <person name="Wiegand S."/>
            <person name="Jogler M."/>
            <person name="Boedeker C."/>
            <person name="Pinto D."/>
            <person name="Vollmers J."/>
            <person name="Rivas-Marin E."/>
            <person name="Kohn T."/>
            <person name="Peeters S.H."/>
            <person name="Heuer A."/>
            <person name="Rast P."/>
            <person name="Oberbeckmann S."/>
            <person name="Bunk B."/>
            <person name="Jeske O."/>
            <person name="Meyerdierks A."/>
            <person name="Storesund J.E."/>
            <person name="Kallscheuer N."/>
            <person name="Luecker S."/>
            <person name="Lage O.M."/>
            <person name="Pohl T."/>
            <person name="Merkel B.J."/>
            <person name="Hornburger P."/>
            <person name="Mueller R.-W."/>
            <person name="Bruemmer F."/>
            <person name="Labrenz M."/>
            <person name="Spormann A.M."/>
            <person name="Op Den Camp H."/>
            <person name="Overmann J."/>
            <person name="Amann R."/>
            <person name="Jetten M.S.M."/>
            <person name="Mascher T."/>
            <person name="Medema M.H."/>
            <person name="Devos D.P."/>
            <person name="Kaster A.-K."/>
            <person name="Ovreas L."/>
            <person name="Rohde M."/>
            <person name="Galperin M.Y."/>
            <person name="Jogler C."/>
        </authorList>
    </citation>
    <scope>NUCLEOTIDE SEQUENCE [LARGE SCALE GENOMIC DNA]</scope>
    <source>
        <strain evidence="2 3">Pla22</strain>
    </source>
</reference>
<feature type="region of interest" description="Disordered" evidence="1">
    <location>
        <begin position="1"/>
        <end position="27"/>
    </location>
</feature>
<keyword evidence="3" id="KW-1185">Reference proteome</keyword>
<dbReference type="RefSeq" id="WP_242632107.1">
    <property type="nucleotide sequence ID" value="NZ_SJPI01000002.1"/>
</dbReference>
<dbReference type="EMBL" id="SJPI01000002">
    <property type="protein sequence ID" value="TWT50764.1"/>
    <property type="molecule type" value="Genomic_DNA"/>
</dbReference>
<dbReference type="AlphaFoldDB" id="A0A5C5WIW2"/>
<evidence type="ECO:0008006" key="4">
    <source>
        <dbReference type="Google" id="ProtNLM"/>
    </source>
</evidence>
<evidence type="ECO:0000256" key="1">
    <source>
        <dbReference type="SAM" id="MobiDB-lite"/>
    </source>
</evidence>
<evidence type="ECO:0000313" key="2">
    <source>
        <dbReference type="EMBL" id="TWT50764.1"/>
    </source>
</evidence>
<sequence length="225" mass="25071">MNQNPYQPPSDSESSQPAKNLNSEDHDIPSPVLAYTATGNLAAHSIVTWLEYHGVQAYAVEDHSTVGVGIFGTVSQTHKPQVFVDQSDLDQATVLLRQYEQQRVERQKELADAPPITAECEECGESSEFPAIEDGTTQTCPKCYKFMDVGELDWPEDFYFDESESKAIVHNNVEDAIDAAANLDSRGDWDEAIIAYSEAATQWPEHATYINNCILEIQNKRDAAR</sequence>
<evidence type="ECO:0000313" key="3">
    <source>
        <dbReference type="Proteomes" id="UP000316598"/>
    </source>
</evidence>
<comment type="caution">
    <text evidence="2">The sequence shown here is derived from an EMBL/GenBank/DDBJ whole genome shotgun (WGS) entry which is preliminary data.</text>
</comment>
<feature type="compositionally biased region" description="Polar residues" evidence="1">
    <location>
        <begin position="1"/>
        <end position="21"/>
    </location>
</feature>
<organism evidence="2 3">
    <name type="scientific">Rubripirellula amarantea</name>
    <dbReference type="NCBI Taxonomy" id="2527999"/>
    <lineage>
        <taxon>Bacteria</taxon>
        <taxon>Pseudomonadati</taxon>
        <taxon>Planctomycetota</taxon>
        <taxon>Planctomycetia</taxon>
        <taxon>Pirellulales</taxon>
        <taxon>Pirellulaceae</taxon>
        <taxon>Rubripirellula</taxon>
    </lineage>
</organism>